<evidence type="ECO:0000313" key="1">
    <source>
        <dbReference type="EMBL" id="QMW76473.1"/>
    </source>
</evidence>
<reference evidence="1 2" key="1">
    <citation type="submission" date="2019-04" db="EMBL/GenBank/DDBJ databases">
        <authorList>
            <person name="Schori C."/>
            <person name="Ahrens C."/>
        </authorList>
    </citation>
    <scope>NUCLEOTIDE SEQUENCE [LARGE SCALE GENOMIC DNA]</scope>
    <source>
        <strain evidence="1 2">DSM 2950</strain>
    </source>
</reference>
<evidence type="ECO:0000313" key="2">
    <source>
        <dbReference type="Proteomes" id="UP000515789"/>
    </source>
</evidence>
<protein>
    <submittedName>
        <fullName evidence="1">Plasmid mobilization relaxosome protein MobC</fullName>
    </submittedName>
</protein>
<dbReference type="EMBL" id="CP039126">
    <property type="protein sequence ID" value="QMW76473.1"/>
    <property type="molecule type" value="Genomic_DNA"/>
</dbReference>
<dbReference type="Pfam" id="PF21983">
    <property type="entry name" value="NikA-like"/>
    <property type="match status" value="1"/>
</dbReference>
<name>A0A7G5MPD0_9FIRM</name>
<sequence>MRKRNHVVPVRLNAKELRFLDEQVQKSGLAREEFLRSLIVGAEVHAKPCEHHADLLRKIAGLCNNANQLAHVANATGRAETESVREMLRISKEVWQIVKEDW</sequence>
<accession>A0A7G5MPD0</accession>
<organism evidence="1 2">
    <name type="scientific">Blautia producta</name>
    <dbReference type="NCBI Taxonomy" id="33035"/>
    <lineage>
        <taxon>Bacteria</taxon>
        <taxon>Bacillati</taxon>
        <taxon>Bacillota</taxon>
        <taxon>Clostridia</taxon>
        <taxon>Lachnospirales</taxon>
        <taxon>Lachnospiraceae</taxon>
        <taxon>Blautia</taxon>
    </lineage>
</organism>
<gene>
    <name evidence="1" type="primary">mobC</name>
    <name evidence="1" type="ORF">E5259_02055</name>
</gene>
<dbReference type="RefSeq" id="WP_018595603.1">
    <property type="nucleotide sequence ID" value="NZ_CABLBP010000003.1"/>
</dbReference>
<dbReference type="GeneID" id="75052850"/>
<dbReference type="AlphaFoldDB" id="A0A7G5MPD0"/>
<proteinExistence type="predicted"/>
<dbReference type="InterPro" id="IPR053842">
    <property type="entry name" value="NikA-like"/>
</dbReference>
<dbReference type="Proteomes" id="UP000515789">
    <property type="component" value="Chromosome"/>
</dbReference>